<evidence type="ECO:0000313" key="14">
    <source>
        <dbReference type="Proteomes" id="UP000597617"/>
    </source>
</evidence>
<dbReference type="Pfam" id="PF07715">
    <property type="entry name" value="Plug"/>
    <property type="match status" value="1"/>
</dbReference>
<evidence type="ECO:0000256" key="2">
    <source>
        <dbReference type="ARBA" id="ARBA00022448"/>
    </source>
</evidence>
<proteinExistence type="inferred from homology"/>
<evidence type="ECO:0000256" key="3">
    <source>
        <dbReference type="ARBA" id="ARBA00022452"/>
    </source>
</evidence>
<feature type="domain" description="TonB-dependent receptor-like beta-barrel" evidence="11">
    <location>
        <begin position="443"/>
        <end position="1038"/>
    </location>
</feature>
<evidence type="ECO:0000256" key="10">
    <source>
        <dbReference type="SAM" id="SignalP"/>
    </source>
</evidence>
<comment type="subcellular location">
    <subcellularLocation>
        <location evidence="1 8">Cell outer membrane</location>
        <topology evidence="1 8">Multi-pass membrane protein</topology>
    </subcellularLocation>
</comment>
<keyword evidence="3 8" id="KW-1134">Transmembrane beta strand</keyword>
<evidence type="ECO:0000256" key="6">
    <source>
        <dbReference type="ARBA" id="ARBA00023136"/>
    </source>
</evidence>
<evidence type="ECO:0000259" key="12">
    <source>
        <dbReference type="Pfam" id="PF07715"/>
    </source>
</evidence>
<dbReference type="Gene3D" id="2.170.130.10">
    <property type="entry name" value="TonB-dependent receptor, plug domain"/>
    <property type="match status" value="1"/>
</dbReference>
<accession>A0ABS0IIH7</accession>
<dbReference type="InterPro" id="IPR023997">
    <property type="entry name" value="TonB-dep_OMP_SusC/RagA_CS"/>
</dbReference>
<gene>
    <name evidence="13" type="ORF">I2I05_12265</name>
</gene>
<dbReference type="NCBIfam" id="TIGR04057">
    <property type="entry name" value="SusC_RagA_signa"/>
    <property type="match status" value="1"/>
</dbReference>
<dbReference type="InterPro" id="IPR037066">
    <property type="entry name" value="Plug_dom_sf"/>
</dbReference>
<evidence type="ECO:0000256" key="5">
    <source>
        <dbReference type="ARBA" id="ARBA00023077"/>
    </source>
</evidence>
<organism evidence="13 14">
    <name type="scientific">Hymenobacter jeongseonensis</name>
    <dbReference type="NCBI Taxonomy" id="2791027"/>
    <lineage>
        <taxon>Bacteria</taxon>
        <taxon>Pseudomonadati</taxon>
        <taxon>Bacteroidota</taxon>
        <taxon>Cytophagia</taxon>
        <taxon>Cytophagales</taxon>
        <taxon>Hymenobacteraceae</taxon>
        <taxon>Hymenobacter</taxon>
    </lineage>
</organism>
<evidence type="ECO:0000256" key="8">
    <source>
        <dbReference type="PROSITE-ProRule" id="PRU01360"/>
    </source>
</evidence>
<protein>
    <submittedName>
        <fullName evidence="13">TonB-dependent receptor</fullName>
    </submittedName>
</protein>
<evidence type="ECO:0000313" key="13">
    <source>
        <dbReference type="EMBL" id="MBF9238170.1"/>
    </source>
</evidence>
<keyword evidence="4 8" id="KW-0812">Transmembrane</keyword>
<sequence length="1082" mass="116181">MRRTVLLFFFIVLAFFAQDLRAQNRTVSGAVTGSDGASIPGVTVIVKGGTQGTSTDVDGKYSLSVPQEAKTLVFSFVGYASQEAAIGSGSNINVTLKADATGLDEVVVVGYGTQSRRDLTGNVATVSGKEIKSLPVQSFDQALQGRASGVNITTPNGVLNAPPVIRIRGVNSISLSGAPLFVVDGIPTYSGNNSAVANVPNNPLANINPEDIESIEVLKDASAAAIYGSRAIGGVILITTKRGRKGQAPRLSVDNWVGVTQPVRLIEVLNAQDYVTIKNEAVRNLNENRRLATITPTNPNGTPGTNVEGFKIGQDGNGNNIDTDWYDYVYRTGVSSNHNLNFSGGTDRTTYFTSVNYTKQRGMLKNNEFQRYGARLNVDHKLFDRVTVGTNVSYSNNRNDSPNSGSVGDGAFGTGGLGRLPLVLQPNVSPFNPDGTPNTSGAGLGAGPNLNPTTNAPLVGNFYNPVVELANNYYTSESNQIQGSVFANVELLKGLNLRTQYGIDNITFEDRSFLSPLGGDGFAPQGSASNFLRTNKRWNWQNTLQYDHTFAEKHNLSVLLGQEQQQTDVLRSGYNRSQIADPFFTSIQGNFTNIVPTGELQGANYLVSFFSRVNYNYARKYLLTLTARRDGYSAFTPDNRFENFYGASAGYVISEEDFWKNSALASKVDFLKLVGSYGEVGNFQGIDDFATKQLYSSGLYGSNPTLYYSLAGNPDLKWEVARKSDVGLAFGLFGSRLTGDVTYYRNLIDDLIVNAPAAPSIGLPNPLGPGNLQLSIPANVGSMVNKGIELNLRFNAIQKTNFTWTVSGNFSTLKNEVLELATADQRIATATSGLETVNFTTVGRSIGSILAVPTPGVNPVNGQRLVQRADGSLIQYNHQGTSGAGSTGWTLVSTGANVPAPSQLADGVYFGPVLPTWYGGFDNTFTYRGFDLGVFVQFSGGNYIYNGTKSGLHDQRFWNNATDILERWTSESSGNAKYPRVVYTDNVSNGSALVLSSNVEKGDFARLRNLSLGYTFTSGLLSKAKMNSARVYVQAQNLVLLTNYSGVDPEVSTNGASNSGAGVDRNSIGQARTFTAGLSLGF</sequence>
<dbReference type="PROSITE" id="PS52016">
    <property type="entry name" value="TONB_DEPENDENT_REC_3"/>
    <property type="match status" value="1"/>
</dbReference>
<dbReference type="NCBIfam" id="TIGR04056">
    <property type="entry name" value="OMP_RagA_SusC"/>
    <property type="match status" value="1"/>
</dbReference>
<dbReference type="InterPro" id="IPR039426">
    <property type="entry name" value="TonB-dep_rcpt-like"/>
</dbReference>
<evidence type="ECO:0000256" key="4">
    <source>
        <dbReference type="ARBA" id="ARBA00022692"/>
    </source>
</evidence>
<dbReference type="SUPFAM" id="SSF49464">
    <property type="entry name" value="Carboxypeptidase regulatory domain-like"/>
    <property type="match status" value="1"/>
</dbReference>
<dbReference type="Pfam" id="PF00593">
    <property type="entry name" value="TonB_dep_Rec_b-barrel"/>
    <property type="match status" value="1"/>
</dbReference>
<dbReference type="InterPro" id="IPR036942">
    <property type="entry name" value="Beta-barrel_TonB_sf"/>
</dbReference>
<dbReference type="EMBL" id="JADQDQ010000005">
    <property type="protein sequence ID" value="MBF9238170.1"/>
    <property type="molecule type" value="Genomic_DNA"/>
</dbReference>
<dbReference type="InterPro" id="IPR008969">
    <property type="entry name" value="CarboxyPept-like_regulatory"/>
</dbReference>
<dbReference type="Proteomes" id="UP000597617">
    <property type="component" value="Unassembled WGS sequence"/>
</dbReference>
<evidence type="ECO:0000259" key="11">
    <source>
        <dbReference type="Pfam" id="PF00593"/>
    </source>
</evidence>
<keyword evidence="5 9" id="KW-0798">TonB box</keyword>
<evidence type="ECO:0000256" key="1">
    <source>
        <dbReference type="ARBA" id="ARBA00004571"/>
    </source>
</evidence>
<comment type="caution">
    <text evidence="13">The sequence shown here is derived from an EMBL/GenBank/DDBJ whole genome shotgun (WGS) entry which is preliminary data.</text>
</comment>
<name>A0ABS0IIH7_9BACT</name>
<dbReference type="InterPro" id="IPR012910">
    <property type="entry name" value="Plug_dom"/>
</dbReference>
<dbReference type="Pfam" id="PF13715">
    <property type="entry name" value="CarbopepD_reg_2"/>
    <property type="match status" value="1"/>
</dbReference>
<keyword evidence="6 8" id="KW-0472">Membrane</keyword>
<comment type="similarity">
    <text evidence="8 9">Belongs to the TonB-dependent receptor family.</text>
</comment>
<dbReference type="Gene3D" id="2.60.40.1120">
    <property type="entry name" value="Carboxypeptidase-like, regulatory domain"/>
    <property type="match status" value="1"/>
</dbReference>
<keyword evidence="10" id="KW-0732">Signal</keyword>
<feature type="signal peptide" evidence="10">
    <location>
        <begin position="1"/>
        <end position="22"/>
    </location>
</feature>
<dbReference type="Gene3D" id="2.40.170.20">
    <property type="entry name" value="TonB-dependent receptor, beta-barrel domain"/>
    <property type="match status" value="1"/>
</dbReference>
<feature type="domain" description="TonB-dependent receptor plug" evidence="12">
    <location>
        <begin position="116"/>
        <end position="235"/>
    </location>
</feature>
<reference evidence="13 14" key="1">
    <citation type="submission" date="2020-11" db="EMBL/GenBank/DDBJ databases">
        <authorList>
            <person name="Kim M.K."/>
        </authorList>
    </citation>
    <scope>NUCLEOTIDE SEQUENCE [LARGE SCALE GENOMIC DNA]</scope>
    <source>
        <strain evidence="13 14">BT683</strain>
    </source>
</reference>
<keyword evidence="2 8" id="KW-0813">Transport</keyword>
<evidence type="ECO:0000256" key="9">
    <source>
        <dbReference type="RuleBase" id="RU003357"/>
    </source>
</evidence>
<keyword evidence="13" id="KW-0675">Receptor</keyword>
<feature type="chain" id="PRO_5046149216" evidence="10">
    <location>
        <begin position="23"/>
        <end position="1082"/>
    </location>
</feature>
<dbReference type="SUPFAM" id="SSF56935">
    <property type="entry name" value="Porins"/>
    <property type="match status" value="1"/>
</dbReference>
<keyword evidence="7 8" id="KW-0998">Cell outer membrane</keyword>
<dbReference type="InterPro" id="IPR000531">
    <property type="entry name" value="Beta-barrel_TonB"/>
</dbReference>
<evidence type="ECO:0000256" key="7">
    <source>
        <dbReference type="ARBA" id="ARBA00023237"/>
    </source>
</evidence>
<dbReference type="InterPro" id="IPR023996">
    <property type="entry name" value="TonB-dep_OMP_SusC/RagA"/>
</dbReference>
<keyword evidence="14" id="KW-1185">Reference proteome</keyword>